<proteinExistence type="predicted"/>
<keyword evidence="2" id="KW-1185">Reference proteome</keyword>
<gene>
    <name evidence="1" type="ORF">ACFO3P_05890</name>
</gene>
<protein>
    <submittedName>
        <fullName evidence="1">Tail assembly chaperone</fullName>
    </submittedName>
</protein>
<dbReference type="RefSeq" id="WP_193062990.1">
    <property type="nucleotide sequence ID" value="NZ_JBHSFT010000008.1"/>
</dbReference>
<dbReference type="EMBL" id="JBHSFT010000008">
    <property type="protein sequence ID" value="MFC4661746.1"/>
    <property type="molecule type" value="Genomic_DNA"/>
</dbReference>
<dbReference type="Pfam" id="PF12363">
    <property type="entry name" value="Phage_TAC_12"/>
    <property type="match status" value="1"/>
</dbReference>
<name>A0ABV9JVF1_9BACI</name>
<comment type="caution">
    <text evidence="1">The sequence shown here is derived from an EMBL/GenBank/DDBJ whole genome shotgun (WGS) entry which is preliminary data.</text>
</comment>
<organism evidence="1 2">
    <name type="scientific">Oceanobacillus aidingensis</name>
    <dbReference type="NCBI Taxonomy" id="645964"/>
    <lineage>
        <taxon>Bacteria</taxon>
        <taxon>Bacillati</taxon>
        <taxon>Bacillota</taxon>
        <taxon>Bacilli</taxon>
        <taxon>Bacillales</taxon>
        <taxon>Bacillaceae</taxon>
        <taxon>Oceanobacillus</taxon>
    </lineage>
</organism>
<sequence>MEIQIGEKKYELAFGLGFIRKMDEFHTVKAQGIPLGVGVETAITHLGTRNPVILVDIIKAATDHLKSKPSNSGIDEYIEGQAAEGKLEELFKTITEAMEESVFLKPKMQEFKKGVQRAQREQKQAQ</sequence>
<dbReference type="InterPro" id="IPR024410">
    <property type="entry name" value="Phage_TAC_12"/>
</dbReference>
<reference evidence="2" key="1">
    <citation type="journal article" date="2019" name="Int. J. Syst. Evol. Microbiol.">
        <title>The Global Catalogue of Microorganisms (GCM) 10K type strain sequencing project: providing services to taxonomists for standard genome sequencing and annotation.</title>
        <authorList>
            <consortium name="The Broad Institute Genomics Platform"/>
            <consortium name="The Broad Institute Genome Sequencing Center for Infectious Disease"/>
            <person name="Wu L."/>
            <person name="Ma J."/>
        </authorList>
    </citation>
    <scope>NUCLEOTIDE SEQUENCE [LARGE SCALE GENOMIC DNA]</scope>
    <source>
        <strain evidence="2">CCUG 37257</strain>
    </source>
</reference>
<evidence type="ECO:0000313" key="1">
    <source>
        <dbReference type="EMBL" id="MFC4661746.1"/>
    </source>
</evidence>
<accession>A0ABV9JVF1</accession>
<dbReference type="Proteomes" id="UP001595988">
    <property type="component" value="Unassembled WGS sequence"/>
</dbReference>
<evidence type="ECO:0000313" key="2">
    <source>
        <dbReference type="Proteomes" id="UP001595988"/>
    </source>
</evidence>